<organism evidence="3 4">
    <name type="scientific">Sporichthya brevicatena</name>
    <dbReference type="NCBI Taxonomy" id="171442"/>
    <lineage>
        <taxon>Bacteria</taxon>
        <taxon>Bacillati</taxon>
        <taxon>Actinomycetota</taxon>
        <taxon>Actinomycetes</taxon>
        <taxon>Sporichthyales</taxon>
        <taxon>Sporichthyaceae</taxon>
        <taxon>Sporichthya</taxon>
    </lineage>
</organism>
<sequence>MDTSRENGALPALSNVQVELDGPVAIVAINRPEVRNAVNPQTAAELRTAFAWVGANDAVRTAVLTGRGGAFCAGYDLAAFAAAGLSREDLAAFGPGQPGPMGPSRGVPAKPTIAAVEGHAVAGGLELALWCDLRVMAEDAVFGVFCRRWGVPLIDGGTVRLPRLIGQSRALDLILTGRPVGAEESLAMGLANRVAPAGQTLAAAVELARQIAELPQTCMLADRASTYAQDGLDAAAALENEARGGLAVLQSGESAAGASRFAGGAGRHGSFSE</sequence>
<gene>
    <name evidence="3" type="ORF">GCM10009547_48910</name>
</gene>
<dbReference type="NCBIfam" id="NF006108">
    <property type="entry name" value="PRK08259.1"/>
    <property type="match status" value="1"/>
</dbReference>
<dbReference type="Pfam" id="PF00378">
    <property type="entry name" value="ECH_1"/>
    <property type="match status" value="1"/>
</dbReference>
<dbReference type="RefSeq" id="WP_344609824.1">
    <property type="nucleotide sequence ID" value="NZ_BAAAHE010000068.1"/>
</dbReference>
<evidence type="ECO:0000313" key="4">
    <source>
        <dbReference type="Proteomes" id="UP001500957"/>
    </source>
</evidence>
<dbReference type="CDD" id="cd06558">
    <property type="entry name" value="crotonase-like"/>
    <property type="match status" value="1"/>
</dbReference>
<comment type="similarity">
    <text evidence="1 2">Belongs to the enoyl-CoA hydratase/isomerase family.</text>
</comment>
<dbReference type="Gene3D" id="1.10.287.2460">
    <property type="match status" value="1"/>
</dbReference>
<dbReference type="InterPro" id="IPR018376">
    <property type="entry name" value="Enoyl-CoA_hyd/isom_CS"/>
</dbReference>
<evidence type="ECO:0000256" key="2">
    <source>
        <dbReference type="RuleBase" id="RU003707"/>
    </source>
</evidence>
<accession>A0ABN1HD29</accession>
<evidence type="ECO:0000313" key="3">
    <source>
        <dbReference type="EMBL" id="GAA0639050.1"/>
    </source>
</evidence>
<reference evidence="3 4" key="1">
    <citation type="journal article" date="2019" name="Int. J. Syst. Evol. Microbiol.">
        <title>The Global Catalogue of Microorganisms (GCM) 10K type strain sequencing project: providing services to taxonomists for standard genome sequencing and annotation.</title>
        <authorList>
            <consortium name="The Broad Institute Genomics Platform"/>
            <consortium name="The Broad Institute Genome Sequencing Center for Infectious Disease"/>
            <person name="Wu L."/>
            <person name="Ma J."/>
        </authorList>
    </citation>
    <scope>NUCLEOTIDE SEQUENCE [LARGE SCALE GENOMIC DNA]</scope>
    <source>
        <strain evidence="3 4">JCM 10671</strain>
    </source>
</reference>
<evidence type="ECO:0000256" key="1">
    <source>
        <dbReference type="ARBA" id="ARBA00005254"/>
    </source>
</evidence>
<proteinExistence type="inferred from homology"/>
<protein>
    <submittedName>
        <fullName evidence="3">Crotonase/enoyl-CoA hydratase family protein</fullName>
    </submittedName>
</protein>
<dbReference type="SUPFAM" id="SSF52096">
    <property type="entry name" value="ClpP/crotonase"/>
    <property type="match status" value="1"/>
</dbReference>
<dbReference type="Gene3D" id="3.90.226.10">
    <property type="entry name" value="2-enoyl-CoA Hydratase, Chain A, domain 1"/>
    <property type="match status" value="1"/>
</dbReference>
<dbReference type="InterPro" id="IPR001753">
    <property type="entry name" value="Enoyl-CoA_hydra/iso"/>
</dbReference>
<dbReference type="InterPro" id="IPR029045">
    <property type="entry name" value="ClpP/crotonase-like_dom_sf"/>
</dbReference>
<dbReference type="PROSITE" id="PS00166">
    <property type="entry name" value="ENOYL_COA_HYDRATASE"/>
    <property type="match status" value="1"/>
</dbReference>
<dbReference type="PANTHER" id="PTHR43802:SF1">
    <property type="entry name" value="IP11341P-RELATED"/>
    <property type="match status" value="1"/>
</dbReference>
<dbReference type="EMBL" id="BAAAHE010000068">
    <property type="protein sequence ID" value="GAA0639050.1"/>
    <property type="molecule type" value="Genomic_DNA"/>
</dbReference>
<name>A0ABN1HD29_9ACTN</name>
<dbReference type="Proteomes" id="UP001500957">
    <property type="component" value="Unassembled WGS sequence"/>
</dbReference>
<keyword evidence="4" id="KW-1185">Reference proteome</keyword>
<comment type="caution">
    <text evidence="3">The sequence shown here is derived from an EMBL/GenBank/DDBJ whole genome shotgun (WGS) entry which is preliminary data.</text>
</comment>
<dbReference type="PANTHER" id="PTHR43802">
    <property type="entry name" value="ENOYL-COA HYDRATASE"/>
    <property type="match status" value="1"/>
</dbReference>